<dbReference type="EMBL" id="SRLO01000112">
    <property type="protein sequence ID" value="TNN74642.1"/>
    <property type="molecule type" value="Genomic_DNA"/>
</dbReference>
<sequence>MGVFCGVLLSQTAGEGGELQAMESLALGLCSRGTSPFLYSFLNLDLRFWNQILTWERIRA</sequence>
<reference evidence="1 2" key="1">
    <citation type="submission" date="2019-03" db="EMBL/GenBank/DDBJ databases">
        <title>First draft genome of Liparis tanakae, snailfish: a comprehensive survey of snailfish specific genes.</title>
        <authorList>
            <person name="Kim W."/>
            <person name="Song I."/>
            <person name="Jeong J.-H."/>
            <person name="Kim D."/>
            <person name="Kim S."/>
            <person name="Ryu S."/>
            <person name="Song J.Y."/>
            <person name="Lee S.K."/>
        </authorList>
    </citation>
    <scope>NUCLEOTIDE SEQUENCE [LARGE SCALE GENOMIC DNA]</scope>
    <source>
        <tissue evidence="1">Muscle</tissue>
    </source>
</reference>
<protein>
    <submittedName>
        <fullName evidence="1">Uncharacterized protein</fullName>
    </submittedName>
</protein>
<dbReference type="Proteomes" id="UP000314294">
    <property type="component" value="Unassembled WGS sequence"/>
</dbReference>
<gene>
    <name evidence="1" type="ORF">EYF80_015189</name>
</gene>
<evidence type="ECO:0000313" key="1">
    <source>
        <dbReference type="EMBL" id="TNN74642.1"/>
    </source>
</evidence>
<organism evidence="1 2">
    <name type="scientific">Liparis tanakae</name>
    <name type="common">Tanaka's snailfish</name>
    <dbReference type="NCBI Taxonomy" id="230148"/>
    <lineage>
        <taxon>Eukaryota</taxon>
        <taxon>Metazoa</taxon>
        <taxon>Chordata</taxon>
        <taxon>Craniata</taxon>
        <taxon>Vertebrata</taxon>
        <taxon>Euteleostomi</taxon>
        <taxon>Actinopterygii</taxon>
        <taxon>Neopterygii</taxon>
        <taxon>Teleostei</taxon>
        <taxon>Neoteleostei</taxon>
        <taxon>Acanthomorphata</taxon>
        <taxon>Eupercaria</taxon>
        <taxon>Perciformes</taxon>
        <taxon>Cottioidei</taxon>
        <taxon>Cottales</taxon>
        <taxon>Liparidae</taxon>
        <taxon>Liparis</taxon>
    </lineage>
</organism>
<keyword evidence="2" id="KW-1185">Reference proteome</keyword>
<name>A0A4Z2IB64_9TELE</name>
<comment type="caution">
    <text evidence="1">The sequence shown here is derived from an EMBL/GenBank/DDBJ whole genome shotgun (WGS) entry which is preliminary data.</text>
</comment>
<proteinExistence type="predicted"/>
<accession>A0A4Z2IB64</accession>
<evidence type="ECO:0000313" key="2">
    <source>
        <dbReference type="Proteomes" id="UP000314294"/>
    </source>
</evidence>
<dbReference type="AlphaFoldDB" id="A0A4Z2IB64"/>